<dbReference type="Proteomes" id="UP000504635">
    <property type="component" value="Unplaced"/>
</dbReference>
<dbReference type="InParanoid" id="A0A6J2XAT5"/>
<protein>
    <submittedName>
        <fullName evidence="2">Uncharacterized protein LOC115876433</fullName>
    </submittedName>
</protein>
<sequence length="276" mass="31635">MVVNYAKFYVAGLLIMIADVLSLKNVKLTIEPQIVQYLSHSTLRCFYDLEDDILYSVKWYRGLHEFYRYTPREHPSTKVFPFEGITVDESNSNSTQVVLRSIEFNLSGNFSCEITTDLPHMVTGIDTQWMIVIQLPEFSPQISVGRNVLDSGDVLRANCSSPPSRPPVTLQFKLNDLMVAQNDPFPFRKTQEKSWSDLSLDLLLSDIHFDNGRLVLRCIAVLPDIYYDEVELELESARNPVPQRVRGLSGVRKPTTPTMLPYILLCYILLRMSFLC</sequence>
<keyword evidence="1" id="KW-1185">Reference proteome</keyword>
<proteinExistence type="predicted"/>
<accession>A0A6J2XAT5</accession>
<evidence type="ECO:0000313" key="2">
    <source>
        <dbReference type="RefSeq" id="XP_030748065.1"/>
    </source>
</evidence>
<dbReference type="FunFam" id="2.60.40.10:FF:000437">
    <property type="entry name" value="Beat-IIIc, isoform A"/>
    <property type="match status" value="1"/>
</dbReference>
<gene>
    <name evidence="2" type="primary">LOC115876433</name>
</gene>
<dbReference type="AlphaFoldDB" id="A0A6J2XAT5"/>
<dbReference type="RefSeq" id="XP_030748065.1">
    <property type="nucleotide sequence ID" value="XM_030892205.1"/>
</dbReference>
<reference evidence="2" key="1">
    <citation type="submission" date="2025-08" db="UniProtKB">
        <authorList>
            <consortium name="RefSeq"/>
        </authorList>
    </citation>
    <scope>IDENTIFICATION</scope>
    <source>
        <tissue evidence="2">Gonads</tissue>
    </source>
</reference>
<organism evidence="1 2">
    <name type="scientific">Sitophilus oryzae</name>
    <name type="common">Rice weevil</name>
    <name type="synonym">Curculio oryzae</name>
    <dbReference type="NCBI Taxonomy" id="7048"/>
    <lineage>
        <taxon>Eukaryota</taxon>
        <taxon>Metazoa</taxon>
        <taxon>Ecdysozoa</taxon>
        <taxon>Arthropoda</taxon>
        <taxon>Hexapoda</taxon>
        <taxon>Insecta</taxon>
        <taxon>Pterygota</taxon>
        <taxon>Neoptera</taxon>
        <taxon>Endopterygota</taxon>
        <taxon>Coleoptera</taxon>
        <taxon>Polyphaga</taxon>
        <taxon>Cucujiformia</taxon>
        <taxon>Curculionidae</taxon>
        <taxon>Dryophthorinae</taxon>
        <taxon>Sitophilus</taxon>
    </lineage>
</organism>
<dbReference type="OrthoDB" id="196393at2759"/>
<name>A0A6J2XAT5_SITOR</name>
<dbReference type="PANTHER" id="PTHR21261:SF6">
    <property type="entry name" value="BEATEN PATH IIA-RELATED"/>
    <property type="match status" value="1"/>
</dbReference>
<dbReference type="GeneID" id="115876433"/>
<evidence type="ECO:0000313" key="1">
    <source>
        <dbReference type="Proteomes" id="UP000504635"/>
    </source>
</evidence>
<dbReference type="KEGG" id="soy:115876433"/>
<dbReference type="PANTHER" id="PTHR21261">
    <property type="entry name" value="BEAT PROTEIN"/>
    <property type="match status" value="1"/>
</dbReference>